<name>A0ABX2CSC3_9CYAN</name>
<feature type="transmembrane region" description="Helical" evidence="1">
    <location>
        <begin position="131"/>
        <end position="149"/>
    </location>
</feature>
<accession>A0ABX2CSC3</accession>
<dbReference type="PANTHER" id="PTHR31721">
    <property type="entry name" value="OS06G0710300 PROTEIN"/>
    <property type="match status" value="1"/>
</dbReference>
<dbReference type="Proteomes" id="UP000702425">
    <property type="component" value="Unassembled WGS sequence"/>
</dbReference>
<evidence type="ECO:0000313" key="2">
    <source>
        <dbReference type="EMBL" id="NQE33297.1"/>
    </source>
</evidence>
<organism evidence="2 3">
    <name type="scientific">Microcoleus asticus IPMA8</name>
    <dbReference type="NCBI Taxonomy" id="2563858"/>
    <lineage>
        <taxon>Bacteria</taxon>
        <taxon>Bacillati</taxon>
        <taxon>Cyanobacteriota</taxon>
        <taxon>Cyanophyceae</taxon>
        <taxon>Oscillatoriophycideae</taxon>
        <taxon>Oscillatoriales</taxon>
        <taxon>Microcoleaceae</taxon>
        <taxon>Microcoleus</taxon>
        <taxon>Microcoleus asticus</taxon>
    </lineage>
</organism>
<proteinExistence type="predicted"/>
<evidence type="ECO:0008006" key="4">
    <source>
        <dbReference type="Google" id="ProtNLM"/>
    </source>
</evidence>
<reference evidence="2 3" key="1">
    <citation type="journal article" date="2020" name="Sci. Rep.">
        <title>A novel cyanobacterial geosmin producer, revising GeoA distribution and dispersion patterns in Bacteria.</title>
        <authorList>
            <person name="Churro C."/>
            <person name="Semedo-Aguiar A.P."/>
            <person name="Silva A.D."/>
            <person name="Pereira-Leal J.B."/>
            <person name="Leite R.B."/>
        </authorList>
    </citation>
    <scope>NUCLEOTIDE SEQUENCE [LARGE SCALE GENOMIC DNA]</scope>
    <source>
        <strain evidence="2 3">IPMA8</strain>
    </source>
</reference>
<evidence type="ECO:0000256" key="1">
    <source>
        <dbReference type="SAM" id="Phobius"/>
    </source>
</evidence>
<feature type="transmembrane region" description="Helical" evidence="1">
    <location>
        <begin position="12"/>
        <end position="33"/>
    </location>
</feature>
<sequence>MLHRILARSRYLMLIAVFGCFAASVTLLMYGALETVITIGYTATVAVSSENSKQLILSCIEVVDLFLLATVFYITALGLYELFIDERIKVPHWLEIHTIDDLKTKLTSVIVVVLSVLFLSEVVKWNGATNILPLGAGIALVIAALTYFLNSQVKKPKSD</sequence>
<dbReference type="PIRSF" id="PIRSF026509">
    <property type="entry name" value="UCP026509"/>
    <property type="match status" value="1"/>
</dbReference>
<keyword evidence="1" id="KW-1133">Transmembrane helix</keyword>
<dbReference type="RefSeq" id="WP_172185981.1">
    <property type="nucleotide sequence ID" value="NZ_CAWPPK010000035.1"/>
</dbReference>
<feature type="transmembrane region" description="Helical" evidence="1">
    <location>
        <begin position="105"/>
        <end position="125"/>
    </location>
</feature>
<comment type="caution">
    <text evidence="2">The sequence shown here is derived from an EMBL/GenBank/DDBJ whole genome shotgun (WGS) entry which is preliminary data.</text>
</comment>
<dbReference type="Pfam" id="PF03350">
    <property type="entry name" value="UPF0114"/>
    <property type="match status" value="1"/>
</dbReference>
<evidence type="ECO:0000313" key="3">
    <source>
        <dbReference type="Proteomes" id="UP000702425"/>
    </source>
</evidence>
<keyword evidence="1" id="KW-0812">Transmembrane</keyword>
<protein>
    <recommendedName>
        <fullName evidence="4">YqhA family protein</fullName>
    </recommendedName>
</protein>
<keyword evidence="3" id="KW-1185">Reference proteome</keyword>
<feature type="transmembrane region" description="Helical" evidence="1">
    <location>
        <begin position="65"/>
        <end position="84"/>
    </location>
</feature>
<dbReference type="PANTHER" id="PTHR31721:SF4">
    <property type="entry name" value="OS06G0710300 PROTEIN"/>
    <property type="match status" value="1"/>
</dbReference>
<gene>
    <name evidence="2" type="ORF">E5S67_01015</name>
</gene>
<keyword evidence="1" id="KW-0472">Membrane</keyword>
<dbReference type="EMBL" id="SRRZ01000013">
    <property type="protein sequence ID" value="NQE33297.1"/>
    <property type="molecule type" value="Genomic_DNA"/>
</dbReference>
<dbReference type="InterPro" id="IPR005134">
    <property type="entry name" value="UPF0114"/>
</dbReference>